<dbReference type="PANTHER" id="PTHR23198:SF6">
    <property type="entry name" value="NUCLEAR PORE COMPLEX PROTEIN NUP98-NUP96"/>
    <property type="match status" value="1"/>
</dbReference>
<proteinExistence type="inferred from homology"/>
<dbReference type="Proteomes" id="UP000242525">
    <property type="component" value="Unassembled WGS sequence"/>
</dbReference>
<dbReference type="GO" id="GO:0008139">
    <property type="term" value="F:nuclear localization sequence binding"/>
    <property type="evidence" value="ECO:0007669"/>
    <property type="project" value="TreeGrafter"/>
</dbReference>
<dbReference type="GO" id="GO:0006606">
    <property type="term" value="P:protein import into nucleus"/>
    <property type="evidence" value="ECO:0007669"/>
    <property type="project" value="TreeGrafter"/>
</dbReference>
<dbReference type="GO" id="GO:0031965">
    <property type="term" value="C:nuclear membrane"/>
    <property type="evidence" value="ECO:0007669"/>
    <property type="project" value="UniProtKB-SubCell"/>
</dbReference>
<keyword evidence="4" id="KW-0813">Transport</keyword>
<dbReference type="PANTHER" id="PTHR23198">
    <property type="entry name" value="NUCLEOPORIN"/>
    <property type="match status" value="1"/>
</dbReference>
<dbReference type="EMBL" id="CCBN010000002">
    <property type="protein sequence ID" value="CDO52306.1"/>
    <property type="molecule type" value="Genomic_DNA"/>
</dbReference>
<dbReference type="Gene3D" id="3.30.1610.10">
    <property type="entry name" value="Peptidase S59, nucleoporin"/>
    <property type="match status" value="1"/>
</dbReference>
<evidence type="ECO:0000259" key="12">
    <source>
        <dbReference type="PROSITE" id="PS51434"/>
    </source>
</evidence>
<dbReference type="GO" id="GO:0017056">
    <property type="term" value="F:structural constituent of nuclear pore"/>
    <property type="evidence" value="ECO:0007669"/>
    <property type="project" value="InterPro"/>
</dbReference>
<dbReference type="Pfam" id="PF04096">
    <property type="entry name" value="Nucleoporin2"/>
    <property type="match status" value="1"/>
</dbReference>
<feature type="domain" description="Peptidase S59" evidence="12">
    <location>
        <begin position="512"/>
        <end position="660"/>
    </location>
</feature>
<keyword evidence="6" id="KW-0509">mRNA transport</keyword>
<evidence type="ECO:0000256" key="10">
    <source>
        <dbReference type="ARBA" id="ARBA00023242"/>
    </source>
</evidence>
<comment type="subcellular location">
    <subcellularLocation>
        <location evidence="2">Nucleus membrane</location>
        <topology evidence="2">Peripheral membrane protein</topology>
        <orientation evidence="2">Nucleoplasmic side</orientation>
    </subcellularLocation>
    <subcellularLocation>
        <location evidence="1">Nucleus</location>
        <location evidence="1">Nuclear pore complex</location>
    </subcellularLocation>
</comment>
<dbReference type="InterPro" id="IPR025574">
    <property type="entry name" value="Nucleoporin_FG_rpt"/>
</dbReference>
<dbReference type="GO" id="GO:0000973">
    <property type="term" value="P:post-transcriptional tethering of RNA polymerase II gene DNA at nuclear periphery"/>
    <property type="evidence" value="ECO:0007669"/>
    <property type="project" value="TreeGrafter"/>
</dbReference>
<dbReference type="GO" id="GO:0051028">
    <property type="term" value="P:mRNA transport"/>
    <property type="evidence" value="ECO:0007669"/>
    <property type="project" value="UniProtKB-KW"/>
</dbReference>
<dbReference type="InterPro" id="IPR007230">
    <property type="entry name" value="Nup98_auto-Pept-S59_dom"/>
</dbReference>
<dbReference type="PROSITE" id="PS51434">
    <property type="entry name" value="NUP_C"/>
    <property type="match status" value="1"/>
</dbReference>
<evidence type="ECO:0000256" key="9">
    <source>
        <dbReference type="ARBA" id="ARBA00023132"/>
    </source>
</evidence>
<evidence type="ECO:0000256" key="7">
    <source>
        <dbReference type="ARBA" id="ARBA00022927"/>
    </source>
</evidence>
<evidence type="ECO:0000313" key="14">
    <source>
        <dbReference type="Proteomes" id="UP000242525"/>
    </source>
</evidence>
<evidence type="ECO:0000256" key="4">
    <source>
        <dbReference type="ARBA" id="ARBA00022448"/>
    </source>
</evidence>
<dbReference type="Gene3D" id="1.25.40.690">
    <property type="match status" value="1"/>
</dbReference>
<evidence type="ECO:0000256" key="2">
    <source>
        <dbReference type="ARBA" id="ARBA00004620"/>
    </source>
</evidence>
<evidence type="ECO:0000256" key="11">
    <source>
        <dbReference type="SAM" id="MobiDB-lite"/>
    </source>
</evidence>
<gene>
    <name evidence="13" type="ORF">BN980_GECA02s09030g</name>
</gene>
<dbReference type="STRING" id="1173061.A0A0J9X693"/>
<keyword evidence="7" id="KW-0653">Protein transport</keyword>
<keyword evidence="9" id="KW-0906">Nuclear pore complex</keyword>
<name>A0A0J9X693_GEOCN</name>
<comment type="similarity">
    <text evidence="3">Belongs to the nucleoporin GLFG family.</text>
</comment>
<dbReference type="GO" id="GO:0003723">
    <property type="term" value="F:RNA binding"/>
    <property type="evidence" value="ECO:0007669"/>
    <property type="project" value="TreeGrafter"/>
</dbReference>
<protein>
    <submittedName>
        <fullName evidence="13">Similar to Saccharomyces cerevisiae YGL092W NUP145 Essential protein with distinct roles in two nuclear pore subcomplexes</fullName>
    </submittedName>
</protein>
<keyword evidence="10" id="KW-0539">Nucleus</keyword>
<sequence length="1330" mass="142523">MFGTTQSAFGTSGGNAAFGKPAGGLFGSTSNTASTGSSLFGGNNATNTGSSTTTGGMFGNNSSGNNASGGMFGNSSNTNNNTASTGPGLFGNNNNNNNNNASTGGLFGNNANNANNAAPSGSLFGGSNTNNAAPSGGLFGNNNPASNNTTGGGLFGANSNNNTTGGLFNKPSTPTIGGAFGASNTATTGASGGLFGGNNTTPASTPGLFGAKPAAPATGGLFGNNANSTTSNTGGSMFGNSSNTTTTTAGGLFGNKPATTGGLFGNTNATAPATGGLFGKPNTTTPATGGLFGNKPATTTGGLFGNTGSTASTGGLFGNTNNTNNPSGALTSNTTLNANNNNALALPNITPLPALTPAKKTPLRNSAANSVIKSSFSRVSKSRSLYHFSKQSPGLHISENPSYVNNTKDLFLKSVISTQPKKPLFTSSLLSDPRRSDVKKLVISKRTISPEDIRGVKRSRSESILNSISSSPVVAATPASSVKSALSPFPIDGVPTSPQFKRVYEINKTALDEGYWIYPPLKELFSYGFDQLANVKDLSIGRKNHGKIQYTVPVDLSEIRNLGEIMGNLVVFDGTTVCVYPDDSKKAPPGTALNMPAVVTLENVFIKHTVGNKVVTVTDYTNPRAIKQTQQLRKKIEEKGGEFITYDVTHGIIVFKVPHFSTWGFSELDLVYDEDDAEMQLDEPEFQHSESDEMDEDEDLVHKASFFKQYPDEQNLVIAEPDTTISDEIAFTETARSENWLEQLEYAGDFTSSFAQLHDNDTKEITGADLDDTIFGGIDTLTANSTSVQYSEAAKKLRLVPAFSPHTFAKFTFNNELLIKCNDSPSGFDIAASTPISNPPSLAEIIKLSTFTTRSNGFPKVSFHNKINFQYLATNFDGSEKELWSLASLLFDPITLLGLEPIPEGYSESTENRIVNQYRTKLLSKWIKRNVASDIQKQIAKSTSPLLNAFIYLAGNSVTKAALAATQGKSPHLAMLISLLGTNDDSIRKTAKSQLDTWNQTGSIPYISKDIQNVYELLAGNANVETEVDLTWLQVFGLHLWYDSTIYESVDEAVKRYTSVSKTFTNTIEFELLKLVGSNTTPVNVLNFKNTWVSWALYVILYKSLSLYSDDDEVIGDQLSLDFALELEKAGHIVEAAFVICNISRDDLVQRYLQDLVGRQVDLLTDSVITELVSGLHIPEKIILEAIALNYRAKTDHVNECTALINAHDWNEAHKVLLHYVAPQCVISNDITTLYSILAKFSPDSNDNVDPKAWAKGGQVYLDYALLYERIEPDQAKLSGDESGEPFGKLAERFRRGLAAWQHDTDENFKVGVSRTLLNDFSKKYIENRE</sequence>
<keyword evidence="5" id="KW-0068">Autocatalytic cleavage</keyword>
<dbReference type="GO" id="GO:0034398">
    <property type="term" value="P:telomere tethering at nuclear periphery"/>
    <property type="evidence" value="ECO:0007669"/>
    <property type="project" value="TreeGrafter"/>
</dbReference>
<keyword evidence="8" id="KW-0811">Translocation</keyword>
<dbReference type="InterPro" id="IPR037665">
    <property type="entry name" value="Nucleoporin_S59-like"/>
</dbReference>
<dbReference type="OrthoDB" id="3797628at2759"/>
<feature type="region of interest" description="Disordered" evidence="11">
    <location>
        <begin position="35"/>
        <end position="108"/>
    </location>
</feature>
<evidence type="ECO:0000256" key="1">
    <source>
        <dbReference type="ARBA" id="ARBA00004567"/>
    </source>
</evidence>
<evidence type="ECO:0000256" key="6">
    <source>
        <dbReference type="ARBA" id="ARBA00022816"/>
    </source>
</evidence>
<accession>A0A0J9X693</accession>
<feature type="compositionally biased region" description="Polar residues" evidence="11">
    <location>
        <begin position="140"/>
        <end position="149"/>
    </location>
</feature>
<dbReference type="GO" id="GO:0044613">
    <property type="term" value="C:nuclear pore central transport channel"/>
    <property type="evidence" value="ECO:0007669"/>
    <property type="project" value="UniProtKB-ARBA"/>
</dbReference>
<evidence type="ECO:0000256" key="3">
    <source>
        <dbReference type="ARBA" id="ARBA00008926"/>
    </source>
</evidence>
<dbReference type="InterPro" id="IPR036903">
    <property type="entry name" value="Nup98_auto-Pept-S59_dom_sf"/>
</dbReference>
<organism evidence="13 14">
    <name type="scientific">Geotrichum candidum</name>
    <name type="common">Oospora lactis</name>
    <name type="synonym">Dipodascus geotrichum</name>
    <dbReference type="NCBI Taxonomy" id="1173061"/>
    <lineage>
        <taxon>Eukaryota</taxon>
        <taxon>Fungi</taxon>
        <taxon>Dikarya</taxon>
        <taxon>Ascomycota</taxon>
        <taxon>Saccharomycotina</taxon>
        <taxon>Dipodascomycetes</taxon>
        <taxon>Dipodascales</taxon>
        <taxon>Dipodascaceae</taxon>
        <taxon>Geotrichum</taxon>
    </lineage>
</organism>
<reference evidence="13" key="1">
    <citation type="submission" date="2014-03" db="EMBL/GenBank/DDBJ databases">
        <authorList>
            <person name="Casaregola S."/>
        </authorList>
    </citation>
    <scope>NUCLEOTIDE SEQUENCE [LARGE SCALE GENOMIC DNA]</scope>
    <source>
        <strain evidence="13">CLIB 918</strain>
    </source>
</reference>
<comment type="caution">
    <text evidence="13">The sequence shown here is derived from an EMBL/GenBank/DDBJ whole genome shotgun (WGS) entry which is preliminary data.</text>
</comment>
<dbReference type="InterPro" id="IPR021967">
    <property type="entry name" value="Nup98_C"/>
</dbReference>
<dbReference type="Pfam" id="PF12110">
    <property type="entry name" value="Nup96"/>
    <property type="match status" value="2"/>
</dbReference>
<dbReference type="Pfam" id="PF13634">
    <property type="entry name" value="Nucleoporin_FG"/>
    <property type="match status" value="2"/>
</dbReference>
<keyword evidence="14" id="KW-1185">Reference proteome</keyword>
<feature type="region of interest" description="Disordered" evidence="11">
    <location>
        <begin position="135"/>
        <end position="158"/>
    </location>
</feature>
<evidence type="ECO:0000313" key="13">
    <source>
        <dbReference type="EMBL" id="CDO52306.1"/>
    </source>
</evidence>
<evidence type="ECO:0000256" key="5">
    <source>
        <dbReference type="ARBA" id="ARBA00022813"/>
    </source>
</evidence>
<dbReference type="GO" id="GO:0044614">
    <property type="term" value="C:nuclear pore cytoplasmic filaments"/>
    <property type="evidence" value="ECO:0007669"/>
    <property type="project" value="TreeGrafter"/>
</dbReference>
<dbReference type="SUPFAM" id="SSF82215">
    <property type="entry name" value="C-terminal autoproteolytic domain of nucleoporin nup98"/>
    <property type="match status" value="1"/>
</dbReference>
<feature type="compositionally biased region" description="Low complexity" evidence="11">
    <location>
        <begin position="35"/>
        <end position="100"/>
    </location>
</feature>
<dbReference type="GO" id="GO:0006405">
    <property type="term" value="P:RNA export from nucleus"/>
    <property type="evidence" value="ECO:0007669"/>
    <property type="project" value="TreeGrafter"/>
</dbReference>
<evidence type="ECO:0000256" key="8">
    <source>
        <dbReference type="ARBA" id="ARBA00023010"/>
    </source>
</evidence>